<feature type="binding site" evidence="8">
    <location>
        <position position="27"/>
    </location>
    <ligand>
        <name>GTP</name>
        <dbReference type="ChEBI" id="CHEBI:37565"/>
    </ligand>
</feature>
<dbReference type="NCBIfam" id="TIGR02665">
    <property type="entry name" value="molyb_mobA"/>
    <property type="match status" value="1"/>
</dbReference>
<dbReference type="CDD" id="cd02503">
    <property type="entry name" value="MobA"/>
    <property type="match status" value="1"/>
</dbReference>
<evidence type="ECO:0000256" key="3">
    <source>
        <dbReference type="ARBA" id="ARBA00022723"/>
    </source>
</evidence>
<dbReference type="Gene3D" id="3.90.550.10">
    <property type="entry name" value="Spore Coat Polysaccharide Biosynthesis Protein SpsA, Chain A"/>
    <property type="match status" value="1"/>
</dbReference>
<keyword evidence="6 8" id="KW-0342">GTP-binding</keyword>
<dbReference type="InterPro" id="IPR029044">
    <property type="entry name" value="Nucleotide-diphossugar_trans"/>
</dbReference>
<dbReference type="EC" id="2.7.7.77" evidence="8"/>
<evidence type="ECO:0000256" key="4">
    <source>
        <dbReference type="ARBA" id="ARBA00022741"/>
    </source>
</evidence>
<evidence type="ECO:0000256" key="1">
    <source>
        <dbReference type="ARBA" id="ARBA00022490"/>
    </source>
</evidence>
<evidence type="ECO:0000256" key="7">
    <source>
        <dbReference type="ARBA" id="ARBA00023150"/>
    </source>
</evidence>
<comment type="function">
    <text evidence="8">Transfers a GMP moiety from GTP to Mo-molybdopterin (Mo-MPT) cofactor (Moco or molybdenum cofactor) to form Mo-molybdopterin guanine dinucleotide (Mo-MGD) cofactor.</text>
</comment>
<comment type="cofactor">
    <cofactor evidence="8">
        <name>Mg(2+)</name>
        <dbReference type="ChEBI" id="CHEBI:18420"/>
    </cofactor>
</comment>
<evidence type="ECO:0000313" key="11">
    <source>
        <dbReference type="Proteomes" id="UP000237068"/>
    </source>
</evidence>
<comment type="catalytic activity">
    <reaction evidence="8">
        <text>Mo-molybdopterin + GTP + H(+) = Mo-molybdopterin guanine dinucleotide + diphosphate</text>
        <dbReference type="Rhea" id="RHEA:34243"/>
        <dbReference type="ChEBI" id="CHEBI:15378"/>
        <dbReference type="ChEBI" id="CHEBI:33019"/>
        <dbReference type="ChEBI" id="CHEBI:37565"/>
        <dbReference type="ChEBI" id="CHEBI:71302"/>
        <dbReference type="ChEBI" id="CHEBI:71310"/>
        <dbReference type="EC" id="2.7.7.77"/>
    </reaction>
</comment>
<dbReference type="PANTHER" id="PTHR19136">
    <property type="entry name" value="MOLYBDENUM COFACTOR GUANYLYLTRANSFERASE"/>
    <property type="match status" value="1"/>
</dbReference>
<dbReference type="GO" id="GO:0005737">
    <property type="term" value="C:cytoplasm"/>
    <property type="evidence" value="ECO:0007669"/>
    <property type="project" value="UniProtKB-SubCell"/>
</dbReference>
<dbReference type="AlphaFoldDB" id="A0A2S4AHQ2"/>
<keyword evidence="10" id="KW-0548">Nucleotidyltransferase</keyword>
<dbReference type="PANTHER" id="PTHR19136:SF81">
    <property type="entry name" value="MOLYBDENUM COFACTOR GUANYLYLTRANSFERASE"/>
    <property type="match status" value="1"/>
</dbReference>
<evidence type="ECO:0000259" key="9">
    <source>
        <dbReference type="Pfam" id="PF12804"/>
    </source>
</evidence>
<dbReference type="InterPro" id="IPR013482">
    <property type="entry name" value="Molybde_CF_guanTrfase"/>
</dbReference>
<dbReference type="Pfam" id="PF12804">
    <property type="entry name" value="NTP_transf_3"/>
    <property type="match status" value="1"/>
</dbReference>
<feature type="binding site" evidence="8">
    <location>
        <begin position="14"/>
        <end position="16"/>
    </location>
    <ligand>
        <name>GTP</name>
        <dbReference type="ChEBI" id="CHEBI:37565"/>
    </ligand>
</feature>
<feature type="domain" description="MobA-like NTP transferase" evidence="9">
    <location>
        <begin position="12"/>
        <end position="167"/>
    </location>
</feature>
<evidence type="ECO:0000256" key="2">
    <source>
        <dbReference type="ARBA" id="ARBA00022679"/>
    </source>
</evidence>
<name>A0A2S4AHQ2_STUST</name>
<comment type="similarity">
    <text evidence="8">Belongs to the MobA family.</text>
</comment>
<organism evidence="10 11">
    <name type="scientific">Stutzerimonas stutzeri</name>
    <name type="common">Pseudomonas stutzeri</name>
    <dbReference type="NCBI Taxonomy" id="316"/>
    <lineage>
        <taxon>Bacteria</taxon>
        <taxon>Pseudomonadati</taxon>
        <taxon>Pseudomonadota</taxon>
        <taxon>Gammaproteobacteria</taxon>
        <taxon>Pseudomonadales</taxon>
        <taxon>Pseudomonadaceae</taxon>
        <taxon>Stutzerimonas</taxon>
    </lineage>
</organism>
<proteinExistence type="inferred from homology"/>
<dbReference type="Proteomes" id="UP000237068">
    <property type="component" value="Unassembled WGS sequence"/>
</dbReference>
<gene>
    <name evidence="8" type="primary">mobA</name>
    <name evidence="10" type="ORF">CXK91_20500</name>
</gene>
<dbReference type="GO" id="GO:1902758">
    <property type="term" value="P:bis(molybdopterin guanine dinucleotide)molybdenum biosynthetic process"/>
    <property type="evidence" value="ECO:0007669"/>
    <property type="project" value="TreeGrafter"/>
</dbReference>
<dbReference type="EMBL" id="PPXG01000010">
    <property type="protein sequence ID" value="POH80983.1"/>
    <property type="molecule type" value="Genomic_DNA"/>
</dbReference>
<keyword evidence="2 8" id="KW-0808">Transferase</keyword>
<feature type="binding site" evidence="8">
    <location>
        <position position="73"/>
    </location>
    <ligand>
        <name>GTP</name>
        <dbReference type="ChEBI" id="CHEBI:37565"/>
    </ligand>
</feature>
<dbReference type="SUPFAM" id="SSF53448">
    <property type="entry name" value="Nucleotide-diphospho-sugar transferases"/>
    <property type="match status" value="1"/>
</dbReference>
<keyword evidence="4 8" id="KW-0547">Nucleotide-binding</keyword>
<dbReference type="HAMAP" id="MF_00316">
    <property type="entry name" value="MobA"/>
    <property type="match status" value="1"/>
</dbReference>
<evidence type="ECO:0000256" key="8">
    <source>
        <dbReference type="HAMAP-Rule" id="MF_00316"/>
    </source>
</evidence>
<comment type="domain">
    <text evidence="8">The N-terminal domain determines nucleotide recognition and specific binding, while the C-terminal domain determines the specific binding to the target protein.</text>
</comment>
<evidence type="ECO:0000313" key="10">
    <source>
        <dbReference type="EMBL" id="POH80983.1"/>
    </source>
</evidence>
<comment type="subcellular location">
    <subcellularLocation>
        <location evidence="8">Cytoplasm</location>
    </subcellularLocation>
</comment>
<dbReference type="GO" id="GO:0005525">
    <property type="term" value="F:GTP binding"/>
    <property type="evidence" value="ECO:0007669"/>
    <property type="project" value="UniProtKB-UniRule"/>
</dbReference>
<dbReference type="InterPro" id="IPR025877">
    <property type="entry name" value="MobA-like_NTP_Trfase"/>
</dbReference>
<protein>
    <recommendedName>
        <fullName evidence="8">Molybdenum cofactor guanylyltransferase</fullName>
        <shortName evidence="8">MoCo guanylyltransferase</shortName>
        <ecNumber evidence="8">2.7.7.77</ecNumber>
    </recommendedName>
    <alternativeName>
        <fullName evidence="8">GTP:molybdopterin guanylyltransferase</fullName>
    </alternativeName>
    <alternativeName>
        <fullName evidence="8">Mo-MPT guanylyltransferase</fullName>
    </alternativeName>
    <alternativeName>
        <fullName evidence="8">Molybdopterin guanylyltransferase</fullName>
    </alternativeName>
    <alternativeName>
        <fullName evidence="8">Molybdopterin-guanine dinucleotide synthase</fullName>
        <shortName evidence="8">MGD synthase</shortName>
    </alternativeName>
</protein>
<comment type="caution">
    <text evidence="10">The sequence shown here is derived from an EMBL/GenBank/DDBJ whole genome shotgun (WGS) entry which is preliminary data.</text>
</comment>
<keyword evidence="3 8" id="KW-0479">Metal-binding</keyword>
<sequence>MSDPELPSCSILLLAGGRGRRMGGHDKGLIKWQGRPLIAWLRDVARPMTDELLLSCNRNQSLYADYADRLVSDTDAGYPGPLAGIRAGLALAHNRWMMVLPCDTPMVDRALLHSLYRTAIEAPERPVMLRHGEQWEPLFSIIPIELLSQVDALWLAGERSPKNLLLQLGARELRVADDDSRLINLNTPQLLAMAGVTGGTSP</sequence>
<accession>A0A2S4AHQ2</accession>
<keyword evidence="5 8" id="KW-0460">Magnesium</keyword>
<feature type="binding site" evidence="8">
    <location>
        <position position="103"/>
    </location>
    <ligand>
        <name>GTP</name>
        <dbReference type="ChEBI" id="CHEBI:37565"/>
    </ligand>
</feature>
<dbReference type="RefSeq" id="WP_103457860.1">
    <property type="nucleotide sequence ID" value="NZ_JAMOHQ010000010.1"/>
</dbReference>
<feature type="binding site" evidence="8">
    <location>
        <position position="103"/>
    </location>
    <ligand>
        <name>Mg(2+)</name>
        <dbReference type="ChEBI" id="CHEBI:18420"/>
    </ligand>
</feature>
<keyword evidence="7 8" id="KW-0501">Molybdenum cofactor biosynthesis</keyword>
<keyword evidence="1 8" id="KW-0963">Cytoplasm</keyword>
<reference evidence="10 11" key="1">
    <citation type="submission" date="2018-01" db="EMBL/GenBank/DDBJ databases">
        <title>Denitrification phenotypes of diverse strains of Pseudomonas stutzeri.</title>
        <authorList>
            <person name="Milligan D.A."/>
            <person name="Bergaust L."/>
            <person name="Bakken L.R."/>
            <person name="Frostegard A."/>
        </authorList>
    </citation>
    <scope>NUCLEOTIDE SEQUENCE [LARGE SCALE GENOMIC DNA]</scope>
    <source>
        <strain evidence="10 11">24a13</strain>
    </source>
</reference>
<comment type="caution">
    <text evidence="8">Lacks conserved residue(s) required for the propagation of feature annotation.</text>
</comment>
<dbReference type="OrthoDB" id="9788394at2"/>
<evidence type="ECO:0000256" key="5">
    <source>
        <dbReference type="ARBA" id="ARBA00022842"/>
    </source>
</evidence>
<dbReference type="GO" id="GO:0046872">
    <property type="term" value="F:metal ion binding"/>
    <property type="evidence" value="ECO:0007669"/>
    <property type="project" value="UniProtKB-KW"/>
</dbReference>
<evidence type="ECO:0000256" key="6">
    <source>
        <dbReference type="ARBA" id="ARBA00023134"/>
    </source>
</evidence>
<comment type="subunit">
    <text evidence="8">Monomer.</text>
</comment>
<dbReference type="GO" id="GO:0061603">
    <property type="term" value="F:molybdenum cofactor guanylyltransferase activity"/>
    <property type="evidence" value="ECO:0007669"/>
    <property type="project" value="UniProtKB-EC"/>
</dbReference>